<evidence type="ECO:0000313" key="8">
    <source>
        <dbReference type="Proteomes" id="UP000630923"/>
    </source>
</evidence>
<dbReference type="GO" id="GO:0030976">
    <property type="term" value="F:thiamine pyrophosphate binding"/>
    <property type="evidence" value="ECO:0007669"/>
    <property type="project" value="InterPro"/>
</dbReference>
<feature type="domain" description="Thiamine pyrophosphate enzyme N-terminal TPP-binding" evidence="6">
    <location>
        <begin position="11"/>
        <end position="123"/>
    </location>
</feature>
<dbReference type="InterPro" id="IPR045229">
    <property type="entry name" value="TPP_enz"/>
</dbReference>
<dbReference type="NCBIfam" id="NF006052">
    <property type="entry name" value="PRK08199.1"/>
    <property type="match status" value="1"/>
</dbReference>
<dbReference type="GO" id="GO:0009097">
    <property type="term" value="P:isoleucine biosynthetic process"/>
    <property type="evidence" value="ECO:0007669"/>
    <property type="project" value="TreeGrafter"/>
</dbReference>
<dbReference type="AlphaFoldDB" id="A0A919AQK8"/>
<protein>
    <submittedName>
        <fullName evidence="7">Thiamine pyrophosphate protein</fullName>
    </submittedName>
</protein>
<dbReference type="Gene3D" id="3.40.50.970">
    <property type="match status" value="2"/>
</dbReference>
<keyword evidence="2 3" id="KW-0786">Thiamine pyrophosphate</keyword>
<evidence type="ECO:0000256" key="1">
    <source>
        <dbReference type="ARBA" id="ARBA00007812"/>
    </source>
</evidence>
<dbReference type="Pfam" id="PF02776">
    <property type="entry name" value="TPP_enzyme_N"/>
    <property type="match status" value="1"/>
</dbReference>
<dbReference type="GO" id="GO:0003984">
    <property type="term" value="F:acetolactate synthase activity"/>
    <property type="evidence" value="ECO:0007669"/>
    <property type="project" value="TreeGrafter"/>
</dbReference>
<gene>
    <name evidence="7" type="ORF">GCM10017044_12890</name>
</gene>
<dbReference type="FunFam" id="3.40.50.970:FF:000007">
    <property type="entry name" value="Acetolactate synthase"/>
    <property type="match status" value="1"/>
</dbReference>
<feature type="domain" description="Thiamine pyrophosphate enzyme TPP-binding" evidence="5">
    <location>
        <begin position="390"/>
        <end position="536"/>
    </location>
</feature>
<dbReference type="GO" id="GO:0009099">
    <property type="term" value="P:L-valine biosynthetic process"/>
    <property type="evidence" value="ECO:0007669"/>
    <property type="project" value="TreeGrafter"/>
</dbReference>
<reference evidence="7" key="2">
    <citation type="submission" date="2020-09" db="EMBL/GenBank/DDBJ databases">
        <authorList>
            <person name="Sun Q."/>
            <person name="Kim S."/>
        </authorList>
    </citation>
    <scope>NUCLEOTIDE SEQUENCE</scope>
    <source>
        <strain evidence="7">KCTC 42590</strain>
    </source>
</reference>
<dbReference type="CDD" id="cd07035">
    <property type="entry name" value="TPP_PYR_POX_like"/>
    <property type="match status" value="1"/>
</dbReference>
<dbReference type="PANTHER" id="PTHR18968">
    <property type="entry name" value="THIAMINE PYROPHOSPHATE ENZYMES"/>
    <property type="match status" value="1"/>
</dbReference>
<reference evidence="7" key="1">
    <citation type="journal article" date="2014" name="Int. J. Syst. Evol. Microbiol.">
        <title>Complete genome sequence of Corynebacterium casei LMG S-19264T (=DSM 44701T), isolated from a smear-ripened cheese.</title>
        <authorList>
            <consortium name="US DOE Joint Genome Institute (JGI-PGF)"/>
            <person name="Walter F."/>
            <person name="Albersmeier A."/>
            <person name="Kalinowski J."/>
            <person name="Ruckert C."/>
        </authorList>
    </citation>
    <scope>NUCLEOTIDE SEQUENCE</scope>
    <source>
        <strain evidence="7">KCTC 42590</strain>
    </source>
</reference>
<dbReference type="InterPro" id="IPR011766">
    <property type="entry name" value="TPP_enzyme_TPP-bd"/>
</dbReference>
<name>A0A919AQK8_9PROT</name>
<dbReference type="EMBL" id="BNCI01000001">
    <property type="protein sequence ID" value="GHF19598.1"/>
    <property type="molecule type" value="Genomic_DNA"/>
</dbReference>
<dbReference type="RefSeq" id="WP_191251007.1">
    <property type="nucleotide sequence ID" value="NZ_BNCI01000001.1"/>
</dbReference>
<dbReference type="SUPFAM" id="SSF52518">
    <property type="entry name" value="Thiamin diphosphate-binding fold (THDP-binding)"/>
    <property type="match status" value="2"/>
</dbReference>
<dbReference type="InterPro" id="IPR029035">
    <property type="entry name" value="DHS-like_NAD/FAD-binding_dom"/>
</dbReference>
<evidence type="ECO:0000259" key="6">
    <source>
        <dbReference type="Pfam" id="PF02776"/>
    </source>
</evidence>
<comment type="caution">
    <text evidence="7">The sequence shown here is derived from an EMBL/GenBank/DDBJ whole genome shotgun (WGS) entry which is preliminary data.</text>
</comment>
<dbReference type="Proteomes" id="UP000630923">
    <property type="component" value="Unassembled WGS sequence"/>
</dbReference>
<evidence type="ECO:0000259" key="5">
    <source>
        <dbReference type="Pfam" id="PF02775"/>
    </source>
</evidence>
<dbReference type="Pfam" id="PF00205">
    <property type="entry name" value="TPP_enzyme_M"/>
    <property type="match status" value="1"/>
</dbReference>
<dbReference type="InterPro" id="IPR012001">
    <property type="entry name" value="Thiamin_PyroP_enz_TPP-bd_dom"/>
</dbReference>
<evidence type="ECO:0000313" key="7">
    <source>
        <dbReference type="EMBL" id="GHF19598.1"/>
    </source>
</evidence>
<keyword evidence="8" id="KW-1185">Reference proteome</keyword>
<evidence type="ECO:0000256" key="2">
    <source>
        <dbReference type="ARBA" id="ARBA00023052"/>
    </source>
</evidence>
<organism evidence="7 8">
    <name type="scientific">Kordiimonas sediminis</name>
    <dbReference type="NCBI Taxonomy" id="1735581"/>
    <lineage>
        <taxon>Bacteria</taxon>
        <taxon>Pseudomonadati</taxon>
        <taxon>Pseudomonadota</taxon>
        <taxon>Alphaproteobacteria</taxon>
        <taxon>Kordiimonadales</taxon>
        <taxon>Kordiimonadaceae</taxon>
        <taxon>Kordiimonas</taxon>
    </lineage>
</organism>
<comment type="similarity">
    <text evidence="1 3">Belongs to the TPP enzyme family.</text>
</comment>
<dbReference type="Gene3D" id="3.40.50.1220">
    <property type="entry name" value="TPP-binding domain"/>
    <property type="match status" value="1"/>
</dbReference>
<dbReference type="GO" id="GO:0005948">
    <property type="term" value="C:acetolactate synthase complex"/>
    <property type="evidence" value="ECO:0007669"/>
    <property type="project" value="TreeGrafter"/>
</dbReference>
<dbReference type="GO" id="GO:0000287">
    <property type="term" value="F:magnesium ion binding"/>
    <property type="evidence" value="ECO:0007669"/>
    <property type="project" value="InterPro"/>
</dbReference>
<dbReference type="InterPro" id="IPR012000">
    <property type="entry name" value="Thiamin_PyroP_enz_cen_dom"/>
</dbReference>
<evidence type="ECO:0000259" key="4">
    <source>
        <dbReference type="Pfam" id="PF00205"/>
    </source>
</evidence>
<evidence type="ECO:0000256" key="3">
    <source>
        <dbReference type="RuleBase" id="RU362132"/>
    </source>
</evidence>
<dbReference type="GO" id="GO:0050660">
    <property type="term" value="F:flavin adenine dinucleotide binding"/>
    <property type="evidence" value="ECO:0007669"/>
    <property type="project" value="TreeGrafter"/>
</dbReference>
<dbReference type="PANTHER" id="PTHR18968:SF120">
    <property type="entry name" value="ACETOLACTATE SYNTHASE LARGE SUBUNIT"/>
    <property type="match status" value="1"/>
</dbReference>
<proteinExistence type="inferred from homology"/>
<dbReference type="CDD" id="cd00568">
    <property type="entry name" value="TPP_enzymes"/>
    <property type="match status" value="1"/>
</dbReference>
<dbReference type="InterPro" id="IPR029061">
    <property type="entry name" value="THDP-binding"/>
</dbReference>
<accession>A0A919AQK8</accession>
<sequence>MTTDQSSTTVSGGQALVEALTANGADIAFGVPGESYLAVLDALVDSDISYITCRHEAGAANMAEAYGKLTGRPGICMVTRGPGATHATIGLHTAFQDSTPMIMLIGQVASDQVEREAFQEMDYRRFLSEVTKWSAEINTADRISEYIGRAFRVATSGRPGPVALALPEDMLTALTHRQKSVPYTPAKPHPGEMDMSAFEEILEDAERPFLLLGGSGWTPDAVKDVSDFAAANNIPTSASFRCQDRMDNRHPCYVGDMGIGANPKLIQRLQDADVIIALGPRLGEMTTDGYKRLSVPVPEQTLIHIHQGAEELGRVYQPDLAINATPTTFARALCGMQFKYADRWKDWCADARAAYVAWQEPVKNPGNVQLAELYRHMIDVLPEDTVYTNGAGNYASWLHRFNQYRAYPTQLAPTSGAMGYGVPAAIAAKIVNPDQTVIACAGDGCFMMSVQELSTAVRYGANVIFLVFNNGYLGTIRMHQEREYPGRVSGTDLSNPDFVALAESFGCFATKVETTDAFAPALEAARKAGKPALIEIIVDQEAISPTTSLSALKGGA</sequence>
<feature type="domain" description="Thiamine pyrophosphate enzyme central" evidence="4">
    <location>
        <begin position="200"/>
        <end position="333"/>
    </location>
</feature>
<dbReference type="SUPFAM" id="SSF52467">
    <property type="entry name" value="DHS-like NAD/FAD-binding domain"/>
    <property type="match status" value="1"/>
</dbReference>
<dbReference type="Pfam" id="PF02775">
    <property type="entry name" value="TPP_enzyme_C"/>
    <property type="match status" value="1"/>
</dbReference>